<dbReference type="STRING" id="224129.A0A1W4WII1"/>
<accession>A0A1W4WII1</accession>
<organism evidence="13 14">
    <name type="scientific">Agrilus planipennis</name>
    <name type="common">Emerald ash borer</name>
    <name type="synonym">Agrilus marcopoli</name>
    <dbReference type="NCBI Taxonomy" id="224129"/>
    <lineage>
        <taxon>Eukaryota</taxon>
        <taxon>Metazoa</taxon>
        <taxon>Ecdysozoa</taxon>
        <taxon>Arthropoda</taxon>
        <taxon>Hexapoda</taxon>
        <taxon>Insecta</taxon>
        <taxon>Pterygota</taxon>
        <taxon>Neoptera</taxon>
        <taxon>Endopterygota</taxon>
        <taxon>Coleoptera</taxon>
        <taxon>Polyphaga</taxon>
        <taxon>Elateriformia</taxon>
        <taxon>Buprestoidea</taxon>
        <taxon>Buprestidae</taxon>
        <taxon>Agrilinae</taxon>
        <taxon>Agrilus</taxon>
    </lineage>
</organism>
<dbReference type="InterPro" id="IPR036477">
    <property type="entry name" value="Formyl_transf_N_sf"/>
</dbReference>
<dbReference type="InterPro" id="IPR011034">
    <property type="entry name" value="Formyl_transferase-like_C_sf"/>
</dbReference>
<dbReference type="NCBIfam" id="TIGR00460">
    <property type="entry name" value="fmt"/>
    <property type="match status" value="1"/>
</dbReference>
<evidence type="ECO:0000256" key="8">
    <source>
        <dbReference type="ARBA" id="ARBA00023128"/>
    </source>
</evidence>
<dbReference type="FunCoup" id="A0A1W4WII1">
    <property type="interactions" value="654"/>
</dbReference>
<dbReference type="CDD" id="cd08646">
    <property type="entry name" value="FMT_core_Met-tRNA-FMT_N"/>
    <property type="match status" value="1"/>
</dbReference>
<feature type="domain" description="Formyl transferase C-terminal" evidence="12">
    <location>
        <begin position="239"/>
        <end position="337"/>
    </location>
</feature>
<dbReference type="GO" id="GO:0004479">
    <property type="term" value="F:methionyl-tRNA formyltransferase activity"/>
    <property type="evidence" value="ECO:0007669"/>
    <property type="project" value="UniProtKB-EC"/>
</dbReference>
<evidence type="ECO:0000313" key="13">
    <source>
        <dbReference type="Proteomes" id="UP000192223"/>
    </source>
</evidence>
<comment type="catalytic activity">
    <reaction evidence="9">
        <text>L-methionyl-tRNA(fMet) + (6R)-10-formyltetrahydrofolate = N-formyl-L-methionyl-tRNA(fMet) + (6S)-5,6,7,8-tetrahydrofolate + H(+)</text>
        <dbReference type="Rhea" id="RHEA:24380"/>
        <dbReference type="Rhea" id="RHEA-COMP:9952"/>
        <dbReference type="Rhea" id="RHEA-COMP:9953"/>
        <dbReference type="ChEBI" id="CHEBI:15378"/>
        <dbReference type="ChEBI" id="CHEBI:57453"/>
        <dbReference type="ChEBI" id="CHEBI:78530"/>
        <dbReference type="ChEBI" id="CHEBI:78844"/>
        <dbReference type="ChEBI" id="CHEBI:195366"/>
        <dbReference type="EC" id="2.1.2.9"/>
    </reaction>
    <physiologicalReaction direction="left-to-right" evidence="9">
        <dbReference type="Rhea" id="RHEA:24381"/>
    </physiologicalReaction>
</comment>
<evidence type="ECO:0000256" key="3">
    <source>
        <dbReference type="ARBA" id="ARBA00012261"/>
    </source>
</evidence>
<dbReference type="EC" id="2.1.2.9" evidence="3"/>
<dbReference type="Gene3D" id="3.40.50.12230">
    <property type="match status" value="1"/>
</dbReference>
<keyword evidence="8" id="KW-0496">Mitochondrion</keyword>
<comment type="subcellular location">
    <subcellularLocation>
        <location evidence="1">Mitochondrion</location>
    </subcellularLocation>
</comment>
<keyword evidence="13" id="KW-1185">Reference proteome</keyword>
<feature type="domain" description="Formyl transferase N-terminal" evidence="11">
    <location>
        <begin position="84"/>
        <end position="211"/>
    </location>
</feature>
<dbReference type="InterPro" id="IPR005793">
    <property type="entry name" value="Formyl_trans_C"/>
</dbReference>
<dbReference type="InterPro" id="IPR041711">
    <property type="entry name" value="Met-tRNA-FMT_N"/>
</dbReference>
<evidence type="ECO:0000256" key="2">
    <source>
        <dbReference type="ARBA" id="ARBA00010699"/>
    </source>
</evidence>
<evidence type="ECO:0000259" key="11">
    <source>
        <dbReference type="Pfam" id="PF00551"/>
    </source>
</evidence>
<dbReference type="InterPro" id="IPR002376">
    <property type="entry name" value="Formyl_transf_N"/>
</dbReference>
<dbReference type="FunFam" id="3.40.50.12230:FF:000003">
    <property type="entry name" value="methionyl-tRNA formyltransferase, mitochondrial"/>
    <property type="match status" value="1"/>
</dbReference>
<comment type="function">
    <text evidence="10">Methionyl-tRNA formyltransferase that formylates methionyl-tRNA in mitochondria and is crucial for translation initiation.</text>
</comment>
<keyword evidence="6" id="KW-0648">Protein biosynthesis</keyword>
<reference evidence="14" key="1">
    <citation type="submission" date="2025-08" db="UniProtKB">
        <authorList>
            <consortium name="RefSeq"/>
        </authorList>
    </citation>
    <scope>IDENTIFICATION</scope>
    <source>
        <tissue evidence="14">Entire body</tissue>
    </source>
</reference>
<protein>
    <recommendedName>
        <fullName evidence="4">Methionyl-tRNA formyltransferase, mitochondrial</fullName>
        <ecNumber evidence="3">2.1.2.9</ecNumber>
    </recommendedName>
</protein>
<dbReference type="GO" id="GO:0005739">
    <property type="term" value="C:mitochondrion"/>
    <property type="evidence" value="ECO:0007669"/>
    <property type="project" value="UniProtKB-SubCell"/>
</dbReference>
<evidence type="ECO:0000256" key="6">
    <source>
        <dbReference type="ARBA" id="ARBA00022917"/>
    </source>
</evidence>
<dbReference type="AlphaFoldDB" id="A0A1W4WII1"/>
<dbReference type="PANTHER" id="PTHR11138">
    <property type="entry name" value="METHIONYL-TRNA FORMYLTRANSFERASE"/>
    <property type="match status" value="1"/>
</dbReference>
<dbReference type="InterPro" id="IPR005794">
    <property type="entry name" value="Fmt"/>
</dbReference>
<dbReference type="RefSeq" id="XP_018323756.1">
    <property type="nucleotide sequence ID" value="XM_018468254.2"/>
</dbReference>
<proteinExistence type="inferred from homology"/>
<dbReference type="GeneID" id="108736007"/>
<comment type="similarity">
    <text evidence="2">Belongs to the Fmt family.</text>
</comment>
<dbReference type="Pfam" id="PF02911">
    <property type="entry name" value="Formyl_trans_C"/>
    <property type="match status" value="1"/>
</dbReference>
<dbReference type="KEGG" id="apln:108736007"/>
<evidence type="ECO:0000256" key="4">
    <source>
        <dbReference type="ARBA" id="ARBA00014185"/>
    </source>
</evidence>
<dbReference type="SUPFAM" id="SSF53328">
    <property type="entry name" value="Formyltransferase"/>
    <property type="match status" value="1"/>
</dbReference>
<dbReference type="SUPFAM" id="SSF50486">
    <property type="entry name" value="FMT C-terminal domain-like"/>
    <property type="match status" value="1"/>
</dbReference>
<dbReference type="OrthoDB" id="10268103at2759"/>
<evidence type="ECO:0000256" key="7">
    <source>
        <dbReference type="ARBA" id="ARBA00022946"/>
    </source>
</evidence>
<gene>
    <name evidence="14" type="primary">LOC108736007</name>
</gene>
<evidence type="ECO:0000256" key="10">
    <source>
        <dbReference type="ARBA" id="ARBA00057846"/>
    </source>
</evidence>
<evidence type="ECO:0000256" key="9">
    <source>
        <dbReference type="ARBA" id="ARBA00052555"/>
    </source>
</evidence>
<dbReference type="Pfam" id="PF00551">
    <property type="entry name" value="Formyl_trans_N"/>
    <property type="match status" value="1"/>
</dbReference>
<dbReference type="InParanoid" id="A0A1W4WII1"/>
<keyword evidence="7" id="KW-0809">Transit peptide</keyword>
<sequence>MTIDAMMAMMILRECKIITANKRFRTCRFFCYGSDLKPPWKILFFGNDSFSLYTLKMLSDDQKCKPLVKNLEVVTSVKMWSKDVVKQFALERNLKYHKWPLRSLKSGDFDFGIVVSFGKLIPESVINKFSLGILNVHASLLPRWRGAAPIIHAIANGDQMTGVTIMKIKPYHFDVGDILHQKEIPLERGINAIQLHNKLGHLGAEALAEVLNDLSRYVKSARPQPTENATYAPKVAPVMSYINWETMPSEKICNISSALVKVYDLVAVWNKQLIKLLDINEYGTPVNDDDFEIGGVQYNKNISKLLVKCQDGKWISVGGVKIAGSKVISATDFNNGYLKKQPKSMRKFTSYVDNLCKKS</sequence>
<evidence type="ECO:0000259" key="12">
    <source>
        <dbReference type="Pfam" id="PF02911"/>
    </source>
</evidence>
<dbReference type="PANTHER" id="PTHR11138:SF5">
    <property type="entry name" value="METHIONYL-TRNA FORMYLTRANSFERASE, MITOCHONDRIAL"/>
    <property type="match status" value="1"/>
</dbReference>
<evidence type="ECO:0000256" key="1">
    <source>
        <dbReference type="ARBA" id="ARBA00004173"/>
    </source>
</evidence>
<name>A0A1W4WII1_AGRPL</name>
<evidence type="ECO:0000313" key="14">
    <source>
        <dbReference type="RefSeq" id="XP_018323756.1"/>
    </source>
</evidence>
<evidence type="ECO:0000256" key="5">
    <source>
        <dbReference type="ARBA" id="ARBA00022679"/>
    </source>
</evidence>
<dbReference type="Proteomes" id="UP000192223">
    <property type="component" value="Unplaced"/>
</dbReference>
<keyword evidence="5" id="KW-0808">Transferase</keyword>